<comment type="caution">
    <text evidence="8">The sequence shown here is derived from an EMBL/GenBank/DDBJ whole genome shotgun (WGS) entry which is preliminary data.</text>
</comment>
<evidence type="ECO:0000256" key="6">
    <source>
        <dbReference type="ARBA" id="ARBA00023136"/>
    </source>
</evidence>
<dbReference type="PANTHER" id="PTHR37316">
    <property type="entry name" value="TEICHOIC ACID GLYCEROL-PHOSPHATE PRIMASE"/>
    <property type="match status" value="1"/>
</dbReference>
<dbReference type="Gene3D" id="3.40.50.12580">
    <property type="match status" value="2"/>
</dbReference>
<dbReference type="InterPro" id="IPR001173">
    <property type="entry name" value="Glyco_trans_2-like"/>
</dbReference>
<dbReference type="Gene3D" id="3.40.50.11820">
    <property type="match status" value="2"/>
</dbReference>
<gene>
    <name evidence="8" type="ORF">RU97_GL000454</name>
</gene>
<dbReference type="EMBL" id="JXKH01000001">
    <property type="protein sequence ID" value="OJG20221.1"/>
    <property type="molecule type" value="Genomic_DNA"/>
</dbReference>
<dbReference type="InterPro" id="IPR043149">
    <property type="entry name" value="TagF_N"/>
</dbReference>
<dbReference type="SUPFAM" id="SSF53756">
    <property type="entry name" value="UDP-Glycosyltransferase/glycogen phosphorylase"/>
    <property type="match status" value="2"/>
</dbReference>
<dbReference type="Proteomes" id="UP000181884">
    <property type="component" value="Unassembled WGS sequence"/>
</dbReference>
<keyword evidence="3" id="KW-1003">Cell membrane</keyword>
<keyword evidence="4 8" id="KW-0808">Transferase</keyword>
<protein>
    <submittedName>
        <fullName evidence="8">CDP-Glycerol:Poly(Glycerophosphate) glycerophosphotransferase family protein</fullName>
    </submittedName>
</protein>
<evidence type="ECO:0000313" key="8">
    <source>
        <dbReference type="EMBL" id="OJG20221.1"/>
    </source>
</evidence>
<accession>A0A1L8RKB6</accession>
<dbReference type="InterPro" id="IPR007554">
    <property type="entry name" value="Glycerophosphate_synth"/>
</dbReference>
<evidence type="ECO:0000256" key="2">
    <source>
        <dbReference type="ARBA" id="ARBA00010488"/>
    </source>
</evidence>
<keyword evidence="9" id="KW-1185">Reference proteome</keyword>
<dbReference type="GO" id="GO:0047355">
    <property type="term" value="F:CDP-glycerol glycerophosphotransferase activity"/>
    <property type="evidence" value="ECO:0007669"/>
    <property type="project" value="InterPro"/>
</dbReference>
<evidence type="ECO:0000256" key="5">
    <source>
        <dbReference type="ARBA" id="ARBA00022944"/>
    </source>
</evidence>
<evidence type="ECO:0000259" key="7">
    <source>
        <dbReference type="Pfam" id="PF00535"/>
    </source>
</evidence>
<dbReference type="GO" id="GO:0005886">
    <property type="term" value="C:plasma membrane"/>
    <property type="evidence" value="ECO:0007669"/>
    <property type="project" value="UniProtKB-SubCell"/>
</dbReference>
<dbReference type="Pfam" id="PF04464">
    <property type="entry name" value="Glyphos_transf"/>
    <property type="match status" value="2"/>
</dbReference>
<keyword evidence="6" id="KW-0472">Membrane</keyword>
<comment type="similarity">
    <text evidence="2">Belongs to the CDP-glycerol glycerophosphotransferase family.</text>
</comment>
<dbReference type="SUPFAM" id="SSF53448">
    <property type="entry name" value="Nucleotide-diphospho-sugar transferases"/>
    <property type="match status" value="1"/>
</dbReference>
<dbReference type="Gene3D" id="3.90.550.10">
    <property type="entry name" value="Spore Coat Polysaccharide Biosynthesis Protein SpsA, Chain A"/>
    <property type="match status" value="1"/>
</dbReference>
<feature type="domain" description="Glycosyltransferase 2-like" evidence="7">
    <location>
        <begin position="2"/>
        <end position="147"/>
    </location>
</feature>
<comment type="subcellular location">
    <subcellularLocation>
        <location evidence="1">Cell membrane</location>
        <topology evidence="1">Peripheral membrane protein</topology>
    </subcellularLocation>
</comment>
<dbReference type="Pfam" id="PF00535">
    <property type="entry name" value="Glycos_transf_2"/>
    <property type="match status" value="1"/>
</dbReference>
<reference evidence="8 9" key="1">
    <citation type="submission" date="2014-12" db="EMBL/GenBank/DDBJ databases">
        <title>Draft genome sequences of 29 type strains of Enterococci.</title>
        <authorList>
            <person name="Zhong Z."/>
            <person name="Sun Z."/>
            <person name="Liu W."/>
            <person name="Zhang W."/>
            <person name="Zhang H."/>
        </authorList>
    </citation>
    <scope>NUCLEOTIDE SEQUENCE [LARGE SCALE GENOMIC DNA]</scope>
    <source>
        <strain evidence="8 9">DSM 17029</strain>
    </source>
</reference>
<evidence type="ECO:0000256" key="4">
    <source>
        <dbReference type="ARBA" id="ARBA00022679"/>
    </source>
</evidence>
<dbReference type="InterPro" id="IPR029044">
    <property type="entry name" value="Nucleotide-diphossugar_trans"/>
</dbReference>
<sequence length="1588" mass="184846">MDSILAQKFTDYEVLMIDDESPDSTGEIMDRYAAEQPNFRVIHKLNEGISAARNLGINESRGEYIAFLDSDDLLTETAYQELVGSLDRTGSQMAIGGVKRFNSQKEVYSFLHRKAIKDTALKTTIRQHPELIYDTTVWNKVYRRKFLIDQGIRFPEGVIYEDISFTLHAHLTAKAVDILDTIVYKWRWREGDNRSWTQHRNDLALYQQRLVAIDQALTLAEEYRAPELIEPLKVKALEVDIPLFIPEKHHADLDYVVEFQKMTYRKIHELGLEYLAQVRPDKQAQLVALLHGDLEVMVDFVDGETWSSQVEERKGTFVFANEMLNDKDWQKEIQLEHSLPLTSKIGTIATVKQNHFMIHAAAFAKHTMHLKPSLADYQVFLTNTNTDEKIRLPFLQKRTKLEKSTMRLPLKVGLDIELDFNRLAEQLTEGIWKIEVCEELKNITSVGFLGNPQKGAAKIATFLLEDHVVRLHYNNDWQLTFIVTKAETRISSLVFSQDRLKLSGQLPAFVTKGSLYDLENDHGEHFFELTKEGADLVSEPLTLLFHTKYQLKLYDDFYNEVLYINQLPDLPKRITAAQPIVLYSTGLTNLKFEFLAGVVSLREAQVVDQKLQVSLVCEKVPNARYQLRLLQEHKKYRYQLTEYRETAAGLDFISDLTLEAEFLIRPGKYDVFLDVITDEVTSYRISLDGMEKQRLTEIAGFTLNSYETPNGFWRISSVQKWAWLDNSRLKRRISYSILYPLMRLLPLKKQTVVYDSFWSAAINDNPKAMYDYLRQAHPELEHVWLLETVNLPVAGPAKKVRKNSFRYWYYLARAKYLIENTNLPNQYAKRQGQIEVQTFHGTFMKTMGFDEPYFKNAKKSVQNNFARRNSRWDLVTSPSPYMTEKISSAFDYQREIVESGFPRNDVLYTENRPEVIEKLKMKLGLPPDKKIVLYAPTYRTKEGFELALDLQQLQEKLGDEIVLLVRLHYFVSNNINIENFAPFARDVSNYPSIEELYLVSDLLITDYSSVMFDYAHLKRPMLFFAYDLEEYTQDLRGVYLDYEEIVPGPIVRDTAEIIEALTDPQPDQYAAKQAAFYDRFCVFGQEGNAAQQASEAMLRLTTSESETEPLIREKFKRLFKYNKWYPKYLEHVGKKPKKKLIVFESFFGRKYSDNPKAIYEYMRQHHPEYQVVWNINKEYEAYFKEHKLPYVERLSLRGVRTIARAEYWVMNTRLPLWMKKPKGTTMIQTWHGTPLKTLGRDVELLTMPGLTADSYHADVIKDSNKWDYCLSPNAYSTEIFQRAFRLRSEQMINSGYPRNDILLAHTPTDVQRIKQQLGISVDKKVVLYAPTWRDNEYLKADHYTAKLHLDLARFKEELGKDVILLIRTHYLIANSLDIADDEQVLDVSEYQDINDLYLISDLLITDYSSVFFDFANLERPMIFYAYDLASYAGEIRGFYFDYSEAPGPILETEDALYPEIRKQLQQPTLAPNFAEFKEKYCGWEDGHSAERAVSFILNGESYQHRTLSRLSEEAELTADIVLWSDVIGEKGYHITKNILAEGQSVQILEKAVLIDPIQRNYVGTPCYLVEIDQEKGWITEADYFNLKA</sequence>
<dbReference type="InterPro" id="IPR043148">
    <property type="entry name" value="TagF_C"/>
</dbReference>
<evidence type="ECO:0000256" key="3">
    <source>
        <dbReference type="ARBA" id="ARBA00022475"/>
    </source>
</evidence>
<proteinExistence type="inferred from homology"/>
<keyword evidence="5" id="KW-0777">Teichoic acid biosynthesis</keyword>
<dbReference type="CDD" id="cd00761">
    <property type="entry name" value="Glyco_tranf_GTA_type"/>
    <property type="match status" value="1"/>
</dbReference>
<organism evidence="8 9">
    <name type="scientific">Enterococcus canis</name>
    <dbReference type="NCBI Taxonomy" id="214095"/>
    <lineage>
        <taxon>Bacteria</taxon>
        <taxon>Bacillati</taxon>
        <taxon>Bacillota</taxon>
        <taxon>Bacilli</taxon>
        <taxon>Lactobacillales</taxon>
        <taxon>Enterococcaceae</taxon>
        <taxon>Enterococcus</taxon>
    </lineage>
</organism>
<evidence type="ECO:0000256" key="1">
    <source>
        <dbReference type="ARBA" id="ARBA00004202"/>
    </source>
</evidence>
<dbReference type="PANTHER" id="PTHR37316:SF3">
    <property type="entry name" value="TEICHOIC ACID GLYCEROL-PHOSPHATE TRANSFERASE"/>
    <property type="match status" value="1"/>
</dbReference>
<dbReference type="STRING" id="214095.RU97_GL000454"/>
<dbReference type="GO" id="GO:0019350">
    <property type="term" value="P:teichoic acid biosynthetic process"/>
    <property type="evidence" value="ECO:0007669"/>
    <property type="project" value="UniProtKB-KW"/>
</dbReference>
<name>A0A1L8RKB6_9ENTE</name>
<evidence type="ECO:0000313" key="9">
    <source>
        <dbReference type="Proteomes" id="UP000181884"/>
    </source>
</evidence>
<dbReference type="InterPro" id="IPR051612">
    <property type="entry name" value="Teichoic_Acid_Biosynth"/>
</dbReference>